<dbReference type="InterPro" id="IPR036909">
    <property type="entry name" value="Cyt_c-like_dom_sf"/>
</dbReference>
<proteinExistence type="predicted"/>
<evidence type="ECO:0000256" key="2">
    <source>
        <dbReference type="ARBA" id="ARBA00022723"/>
    </source>
</evidence>
<keyword evidence="1 4" id="KW-0349">Heme</keyword>
<reference evidence="6 7" key="1">
    <citation type="submission" date="2015-09" db="EMBL/GenBank/DDBJ databases">
        <title>Draft genome sequence of Thermus scotoductus strain K1 isolated from a geothermal spring in Nagorno-Karabakh, Armenia.</title>
        <authorList>
            <person name="Saghatelyan A."/>
            <person name="Poghosyan L."/>
            <person name="Panosyan H."/>
            <person name="Birkeland N.-K."/>
        </authorList>
    </citation>
    <scope>NUCLEOTIDE SEQUENCE [LARGE SCALE GENOMIC DNA]</scope>
    <source>
        <strain evidence="6 7">K1</strain>
    </source>
</reference>
<dbReference type="AlphaFoldDB" id="A0A0N0ZNI2"/>
<dbReference type="PATRIC" id="fig|37636.3.peg.549"/>
<gene>
    <name evidence="6" type="ORF">AN926_07375</name>
</gene>
<dbReference type="Proteomes" id="UP000053099">
    <property type="component" value="Unassembled WGS sequence"/>
</dbReference>
<evidence type="ECO:0000313" key="6">
    <source>
        <dbReference type="EMBL" id="KPD30012.1"/>
    </source>
</evidence>
<evidence type="ECO:0000259" key="5">
    <source>
        <dbReference type="PROSITE" id="PS51007"/>
    </source>
</evidence>
<comment type="caution">
    <text evidence="6">The sequence shown here is derived from an EMBL/GenBank/DDBJ whole genome shotgun (WGS) entry which is preliminary data.</text>
</comment>
<keyword evidence="3 4" id="KW-0408">Iron</keyword>
<protein>
    <submittedName>
        <fullName evidence="6">Cytochrome C oxidase Cbb3</fullName>
    </submittedName>
</protein>
<dbReference type="PANTHER" id="PTHR40394:SF2">
    <property type="entry name" value="QUINOL:CYTOCHROME C OXIDOREDUCTASE MEMBRANE PROTEIN"/>
    <property type="match status" value="1"/>
</dbReference>
<dbReference type="Gene3D" id="1.10.760.10">
    <property type="entry name" value="Cytochrome c-like domain"/>
    <property type="match status" value="1"/>
</dbReference>
<dbReference type="PANTHER" id="PTHR40394">
    <property type="entry name" value="LIPOPROTEIN-RELATED"/>
    <property type="match status" value="1"/>
</dbReference>
<dbReference type="PROSITE" id="PS51257">
    <property type="entry name" value="PROKAR_LIPOPROTEIN"/>
    <property type="match status" value="1"/>
</dbReference>
<dbReference type="PROSITE" id="PS51007">
    <property type="entry name" value="CYTC"/>
    <property type="match status" value="1"/>
</dbReference>
<evidence type="ECO:0000256" key="3">
    <source>
        <dbReference type="ARBA" id="ARBA00023004"/>
    </source>
</evidence>
<dbReference type="GO" id="GO:0046872">
    <property type="term" value="F:metal ion binding"/>
    <property type="evidence" value="ECO:0007669"/>
    <property type="project" value="UniProtKB-KW"/>
</dbReference>
<evidence type="ECO:0000313" key="7">
    <source>
        <dbReference type="Proteomes" id="UP000053099"/>
    </source>
</evidence>
<evidence type="ECO:0000256" key="4">
    <source>
        <dbReference type="PROSITE-ProRule" id="PRU00433"/>
    </source>
</evidence>
<evidence type="ECO:0000256" key="1">
    <source>
        <dbReference type="ARBA" id="ARBA00022617"/>
    </source>
</evidence>
<feature type="domain" description="Cytochrome c" evidence="5">
    <location>
        <begin position="71"/>
        <end position="156"/>
    </location>
</feature>
<accession>A0A0N0ZNI2</accession>
<organism evidence="6 7">
    <name type="scientific">Thermus scotoductus</name>
    <dbReference type="NCBI Taxonomy" id="37636"/>
    <lineage>
        <taxon>Bacteria</taxon>
        <taxon>Thermotogati</taxon>
        <taxon>Deinococcota</taxon>
        <taxon>Deinococci</taxon>
        <taxon>Thermales</taxon>
        <taxon>Thermaceae</taxon>
        <taxon>Thermus</taxon>
    </lineage>
</organism>
<name>A0A0N0ZNI2_THESC</name>
<dbReference type="Pfam" id="PF13442">
    <property type="entry name" value="Cytochrome_CBB3"/>
    <property type="match status" value="1"/>
</dbReference>
<dbReference type="GO" id="GO:0009055">
    <property type="term" value="F:electron transfer activity"/>
    <property type="evidence" value="ECO:0007669"/>
    <property type="project" value="InterPro"/>
</dbReference>
<dbReference type="SUPFAM" id="SSF46626">
    <property type="entry name" value="Cytochrome c"/>
    <property type="match status" value="1"/>
</dbReference>
<keyword evidence="2 4" id="KW-0479">Metal-binding</keyword>
<dbReference type="EMBL" id="LJJR01000019">
    <property type="protein sequence ID" value="KPD30012.1"/>
    <property type="molecule type" value="Genomic_DNA"/>
</dbReference>
<sequence length="171" mass="19527">MTRWLLLLLPLLSACGWMWDQPKVRPFREAPLQVQVAPERVRFGENLNLEVRTGLKPEGGFADNPYAFTDGELVRGKVLYRSFCAICHGLNGEGDGRVIPLGMPKPRSFLDPAVKAMPEGYFYFAATNGFGRMLSYKSRIPERERWLIARYIKRCLQEEACPLEVINAEVY</sequence>
<dbReference type="GO" id="GO:0020037">
    <property type="term" value="F:heme binding"/>
    <property type="evidence" value="ECO:0007669"/>
    <property type="project" value="InterPro"/>
</dbReference>
<dbReference type="InterPro" id="IPR009056">
    <property type="entry name" value="Cyt_c-like_dom"/>
</dbReference>